<dbReference type="Pfam" id="PF19890">
    <property type="entry name" value="DUF6363"/>
    <property type="match status" value="1"/>
</dbReference>
<dbReference type="InterPro" id="IPR037483">
    <property type="entry name" value="YjjU-like"/>
</dbReference>
<dbReference type="PANTHER" id="PTHR14226:SF25">
    <property type="entry name" value="PHOSPHOESTERASE"/>
    <property type="match status" value="1"/>
</dbReference>
<name>A0A350NZE7_9ALTE</name>
<evidence type="ECO:0000313" key="8">
    <source>
        <dbReference type="Proteomes" id="UP000263517"/>
    </source>
</evidence>
<feature type="short sequence motif" description="GXSXG" evidence="4">
    <location>
        <begin position="44"/>
        <end position="48"/>
    </location>
</feature>
<feature type="active site" description="Proton acceptor" evidence="4">
    <location>
        <position position="181"/>
    </location>
</feature>
<protein>
    <submittedName>
        <fullName evidence="7">Patatin family protein</fullName>
    </submittedName>
</protein>
<dbReference type="InterPro" id="IPR016035">
    <property type="entry name" value="Acyl_Trfase/lysoPLipase"/>
</dbReference>
<proteinExistence type="predicted"/>
<organism evidence="7 8">
    <name type="scientific">Alteromonas australica</name>
    <dbReference type="NCBI Taxonomy" id="589873"/>
    <lineage>
        <taxon>Bacteria</taxon>
        <taxon>Pseudomonadati</taxon>
        <taxon>Pseudomonadota</taxon>
        <taxon>Gammaproteobacteria</taxon>
        <taxon>Alteromonadales</taxon>
        <taxon>Alteromonadaceae</taxon>
        <taxon>Alteromonas/Salinimonas group</taxon>
        <taxon>Alteromonas</taxon>
    </lineage>
</organism>
<dbReference type="InterPro" id="IPR050301">
    <property type="entry name" value="NTE"/>
</dbReference>
<dbReference type="AlphaFoldDB" id="A0A350NZE7"/>
<reference evidence="7 8" key="1">
    <citation type="journal article" date="2018" name="Nat. Biotechnol.">
        <title>A standardized bacterial taxonomy based on genome phylogeny substantially revises the tree of life.</title>
        <authorList>
            <person name="Parks D.H."/>
            <person name="Chuvochina M."/>
            <person name="Waite D.W."/>
            <person name="Rinke C."/>
            <person name="Skarshewski A."/>
            <person name="Chaumeil P.A."/>
            <person name="Hugenholtz P."/>
        </authorList>
    </citation>
    <scope>NUCLEOTIDE SEQUENCE [LARGE SCALE GENOMIC DNA]</scope>
    <source>
        <strain evidence="7">UBA11978</strain>
    </source>
</reference>
<sequence>MAANENTVKTALIAEGGGQRGIFTAGVLDAWLSHQYDPFDILIGTSAGSQNLTSFLSRQKGYAKRLIRGLSRHKRFFHVGRSLLGRHIVDLDWYFDKTKEANRRLDFATAEHNAKQREVLFTATNARNRKAYYFNPLAKANHWLEVIKASSALPYLYKQGVPLVTEACSDKQKPNTDFYLDGGLAAPLPVTEAYKRGARKIVVIRTVDEKFQAQSAWLAKVSALVCVSGHCPKTIDFLLQHEQAYQRELAFLANPPKDVEIVQIFAPEKLQSKLLGSTDGDLRFDYNLGVKAGLSYLNQYTKPLSQKRTASSTDELTAMVSSRATARAQQQNDQALAQ</sequence>
<feature type="region of interest" description="Disordered" evidence="5">
    <location>
        <begin position="308"/>
        <end position="338"/>
    </location>
</feature>
<evidence type="ECO:0000256" key="2">
    <source>
        <dbReference type="ARBA" id="ARBA00022963"/>
    </source>
</evidence>
<evidence type="ECO:0000256" key="1">
    <source>
        <dbReference type="ARBA" id="ARBA00022801"/>
    </source>
</evidence>
<evidence type="ECO:0000313" key="7">
    <source>
        <dbReference type="EMBL" id="HAW74414.1"/>
    </source>
</evidence>
<keyword evidence="3 4" id="KW-0443">Lipid metabolism</keyword>
<dbReference type="GO" id="GO:0016787">
    <property type="term" value="F:hydrolase activity"/>
    <property type="evidence" value="ECO:0007669"/>
    <property type="project" value="UniProtKB-UniRule"/>
</dbReference>
<dbReference type="Gene3D" id="3.40.1090.10">
    <property type="entry name" value="Cytosolic phospholipase A2 catalytic domain"/>
    <property type="match status" value="2"/>
</dbReference>
<evidence type="ECO:0000259" key="6">
    <source>
        <dbReference type="PROSITE" id="PS51635"/>
    </source>
</evidence>
<dbReference type="EMBL" id="DNAN01000057">
    <property type="protein sequence ID" value="HAW74414.1"/>
    <property type="molecule type" value="Genomic_DNA"/>
</dbReference>
<evidence type="ECO:0000256" key="4">
    <source>
        <dbReference type="PROSITE-ProRule" id="PRU01161"/>
    </source>
</evidence>
<keyword evidence="1 4" id="KW-0378">Hydrolase</keyword>
<dbReference type="Proteomes" id="UP000263517">
    <property type="component" value="Unassembled WGS sequence"/>
</dbReference>
<keyword evidence="2 4" id="KW-0442">Lipid degradation</keyword>
<dbReference type="PANTHER" id="PTHR14226">
    <property type="entry name" value="NEUROPATHY TARGET ESTERASE/SWISS CHEESE D.MELANOGASTER"/>
    <property type="match status" value="1"/>
</dbReference>
<feature type="short sequence motif" description="DGA/G" evidence="4">
    <location>
        <begin position="181"/>
        <end position="183"/>
    </location>
</feature>
<dbReference type="InterPro" id="IPR045943">
    <property type="entry name" value="DUF6363"/>
</dbReference>
<dbReference type="SUPFAM" id="SSF52151">
    <property type="entry name" value="FabD/lysophospholipase-like"/>
    <property type="match status" value="1"/>
</dbReference>
<gene>
    <name evidence="7" type="ORF">DCW74_01615</name>
</gene>
<evidence type="ECO:0000256" key="5">
    <source>
        <dbReference type="SAM" id="MobiDB-lite"/>
    </source>
</evidence>
<dbReference type="Pfam" id="PF01734">
    <property type="entry name" value="Patatin"/>
    <property type="match status" value="1"/>
</dbReference>
<evidence type="ECO:0000256" key="3">
    <source>
        <dbReference type="ARBA" id="ARBA00023098"/>
    </source>
</evidence>
<feature type="short sequence motif" description="GXGXXG" evidence="4">
    <location>
        <begin position="16"/>
        <end position="21"/>
    </location>
</feature>
<feature type="active site" description="Nucleophile" evidence="4">
    <location>
        <position position="46"/>
    </location>
</feature>
<dbReference type="CDD" id="cd07208">
    <property type="entry name" value="Pat_hypo_Ecoli_yjju_like"/>
    <property type="match status" value="1"/>
</dbReference>
<feature type="domain" description="PNPLA" evidence="6">
    <location>
        <begin position="12"/>
        <end position="194"/>
    </location>
</feature>
<accession>A0A350NZE7</accession>
<dbReference type="PROSITE" id="PS51635">
    <property type="entry name" value="PNPLA"/>
    <property type="match status" value="1"/>
</dbReference>
<dbReference type="InterPro" id="IPR002641">
    <property type="entry name" value="PNPLA_dom"/>
</dbReference>
<dbReference type="GO" id="GO:0016042">
    <property type="term" value="P:lipid catabolic process"/>
    <property type="evidence" value="ECO:0007669"/>
    <property type="project" value="UniProtKB-UniRule"/>
</dbReference>
<comment type="caution">
    <text evidence="7">The sequence shown here is derived from an EMBL/GenBank/DDBJ whole genome shotgun (WGS) entry which is preliminary data.</text>
</comment>